<organism evidence="2 3">
    <name type="scientific">Dactylosporangium siamense</name>
    <dbReference type="NCBI Taxonomy" id="685454"/>
    <lineage>
        <taxon>Bacteria</taxon>
        <taxon>Bacillati</taxon>
        <taxon>Actinomycetota</taxon>
        <taxon>Actinomycetes</taxon>
        <taxon>Micromonosporales</taxon>
        <taxon>Micromonosporaceae</taxon>
        <taxon>Dactylosporangium</taxon>
    </lineage>
</organism>
<dbReference type="EMBL" id="BONQ01000147">
    <property type="protein sequence ID" value="GIG51036.1"/>
    <property type="molecule type" value="Genomic_DNA"/>
</dbReference>
<reference evidence="2" key="1">
    <citation type="submission" date="2021-01" db="EMBL/GenBank/DDBJ databases">
        <title>Whole genome shotgun sequence of Dactylosporangium siamense NBRC 106093.</title>
        <authorList>
            <person name="Komaki H."/>
            <person name="Tamura T."/>
        </authorList>
    </citation>
    <scope>NUCLEOTIDE SEQUENCE</scope>
    <source>
        <strain evidence="2">NBRC 106093</strain>
    </source>
</reference>
<gene>
    <name evidence="2" type="ORF">Dsi01nite_090770</name>
</gene>
<feature type="transmembrane region" description="Helical" evidence="1">
    <location>
        <begin position="30"/>
        <end position="47"/>
    </location>
</feature>
<name>A0A919PXG2_9ACTN</name>
<dbReference type="RefSeq" id="WP_203852664.1">
    <property type="nucleotide sequence ID" value="NZ_BAAAVW010000005.1"/>
</dbReference>
<keyword evidence="1" id="KW-0812">Transmembrane</keyword>
<evidence type="ECO:0000313" key="3">
    <source>
        <dbReference type="Proteomes" id="UP000660611"/>
    </source>
</evidence>
<evidence type="ECO:0000313" key="2">
    <source>
        <dbReference type="EMBL" id="GIG51036.1"/>
    </source>
</evidence>
<evidence type="ECO:0000256" key="1">
    <source>
        <dbReference type="SAM" id="Phobius"/>
    </source>
</evidence>
<feature type="transmembrane region" description="Helical" evidence="1">
    <location>
        <begin position="97"/>
        <end position="117"/>
    </location>
</feature>
<proteinExistence type="predicted"/>
<evidence type="ECO:0008006" key="4">
    <source>
        <dbReference type="Google" id="ProtNLM"/>
    </source>
</evidence>
<keyword evidence="1" id="KW-0472">Membrane</keyword>
<sequence>MVQQVLVVAAAVAFAGFVISRQVRRRKVTVRGLVILPVWFLVLSLLVDHAMIGRLHTGATVGFFAAGIAFAGVMGALRFRTLRVWRGEDGPWCEGNWRTGALWVATIAVRVGLFLLATRLGATEGAGEAMVYVAVTLGVQNLLLANATGLLPNAAPAAAPLERVG</sequence>
<feature type="transmembrane region" description="Helical" evidence="1">
    <location>
        <begin position="59"/>
        <end position="77"/>
    </location>
</feature>
<accession>A0A919PXG2</accession>
<comment type="caution">
    <text evidence="2">The sequence shown here is derived from an EMBL/GenBank/DDBJ whole genome shotgun (WGS) entry which is preliminary data.</text>
</comment>
<dbReference type="AlphaFoldDB" id="A0A919PXG2"/>
<keyword evidence="1" id="KW-1133">Transmembrane helix</keyword>
<dbReference type="Proteomes" id="UP000660611">
    <property type="component" value="Unassembled WGS sequence"/>
</dbReference>
<keyword evidence="3" id="KW-1185">Reference proteome</keyword>
<protein>
    <recommendedName>
        <fullName evidence="4">DUF1453 domain-containing protein</fullName>
    </recommendedName>
</protein>